<dbReference type="InterPro" id="IPR036188">
    <property type="entry name" value="FAD/NAD-bd_sf"/>
</dbReference>
<accession>A0A1K2HXS0</accession>
<evidence type="ECO:0000256" key="2">
    <source>
        <dbReference type="SAM" id="MobiDB-lite"/>
    </source>
</evidence>
<dbReference type="PANTHER" id="PTHR43539">
    <property type="entry name" value="FLAVIN-BINDING MONOOXYGENASE-LIKE PROTEIN (AFU_ORTHOLOGUE AFUA_4G09220)"/>
    <property type="match status" value="1"/>
</dbReference>
<dbReference type="Proteomes" id="UP000183447">
    <property type="component" value="Unassembled WGS sequence"/>
</dbReference>
<evidence type="ECO:0000313" key="3">
    <source>
        <dbReference type="EMBL" id="SFZ84567.1"/>
    </source>
</evidence>
<proteinExistence type="predicted"/>
<dbReference type="STRING" id="665118.SAMN02983003_2087"/>
<evidence type="ECO:0000256" key="1">
    <source>
        <dbReference type="ARBA" id="ARBA00023002"/>
    </source>
</evidence>
<dbReference type="SUPFAM" id="SSF51905">
    <property type="entry name" value="FAD/NAD(P)-binding domain"/>
    <property type="match status" value="1"/>
</dbReference>
<name>A0A1K2HXS0_9HYPH</name>
<dbReference type="EMBL" id="FPKU01000002">
    <property type="protein sequence ID" value="SFZ84567.1"/>
    <property type="molecule type" value="Genomic_DNA"/>
</dbReference>
<dbReference type="AlphaFoldDB" id="A0A1K2HXS0"/>
<dbReference type="Gene3D" id="3.50.50.60">
    <property type="entry name" value="FAD/NAD(P)-binding domain"/>
    <property type="match status" value="1"/>
</dbReference>
<dbReference type="InterPro" id="IPR050982">
    <property type="entry name" value="Auxin_biosynth/cation_transpt"/>
</dbReference>
<sequence>MAEAETSAGDLRSWVPDRPGIDHNVVVVGGGQNGCAFAFALSRSGIGKVSIIDAAPDADHAGVWLTRARMRRLRTPKAVSGPELGVRELSFQSWYEATRGAAAYDVFDRISRTDWADYLSWYRTTLGLPVRYGTRLVRIEPDGAFFRLHLVEGDRPVVETARKIILANGVAGSGGPSIPPVLSTLPRSHLAHTADAIDFDRLAGKSVAVVGAAASAFDAAAVALESGAANVHLFVRRDHISSLPVYRNRFYPGAFEHYSNLPDAVRWRQALLGRDAGSTPPAESIDRVTRHRNFHLHLSAPWSSAIVRNDRVEAGVNGETFAFDFVIAGTGYFTDLSARPELADIVQHIRLWRDQYVPPEGAAYEEGGAHPYLGLAHEFLEKTPGTAPYLRNIHAYNPGAYVSFGLPTGDIWTMRRDVPIITKRIGLDLFLDDVAHHDARMLAPLSPEFGIERYASAIWRGRQPILGEGNAEPADVQPRAETGSAVPAVAKSRSRS</sequence>
<protein>
    <submittedName>
        <fullName evidence="3">Predicted flavoprotein CzcO associated with the cation diffusion facilitator CzcD</fullName>
    </submittedName>
</protein>
<organism evidence="3 4">
    <name type="scientific">Devosia enhydra</name>
    <dbReference type="NCBI Taxonomy" id="665118"/>
    <lineage>
        <taxon>Bacteria</taxon>
        <taxon>Pseudomonadati</taxon>
        <taxon>Pseudomonadota</taxon>
        <taxon>Alphaproteobacteria</taxon>
        <taxon>Hyphomicrobiales</taxon>
        <taxon>Devosiaceae</taxon>
        <taxon>Devosia</taxon>
    </lineage>
</organism>
<keyword evidence="1" id="KW-0560">Oxidoreductase</keyword>
<dbReference type="Pfam" id="PF13738">
    <property type="entry name" value="Pyr_redox_3"/>
    <property type="match status" value="1"/>
</dbReference>
<feature type="region of interest" description="Disordered" evidence="2">
    <location>
        <begin position="467"/>
        <end position="496"/>
    </location>
</feature>
<dbReference type="GO" id="GO:0004497">
    <property type="term" value="F:monooxygenase activity"/>
    <property type="evidence" value="ECO:0007669"/>
    <property type="project" value="TreeGrafter"/>
</dbReference>
<dbReference type="RefSeq" id="WP_244545302.1">
    <property type="nucleotide sequence ID" value="NZ_FPKU01000002.1"/>
</dbReference>
<gene>
    <name evidence="3" type="ORF">SAMN02983003_2087</name>
</gene>
<evidence type="ECO:0000313" key="4">
    <source>
        <dbReference type="Proteomes" id="UP000183447"/>
    </source>
</evidence>
<reference evidence="3 4" key="1">
    <citation type="submission" date="2016-11" db="EMBL/GenBank/DDBJ databases">
        <authorList>
            <person name="Jaros S."/>
            <person name="Januszkiewicz K."/>
            <person name="Wedrychowicz H."/>
        </authorList>
    </citation>
    <scope>NUCLEOTIDE SEQUENCE [LARGE SCALE GENOMIC DNA]</scope>
    <source>
        <strain evidence="3 4">ATCC 23634</strain>
    </source>
</reference>
<dbReference type="PANTHER" id="PTHR43539:SF91">
    <property type="entry name" value="FAD-DEPENDENT URATE HYDROXYLASE"/>
    <property type="match status" value="1"/>
</dbReference>
<keyword evidence="4" id="KW-1185">Reference proteome</keyword>
<dbReference type="GO" id="GO:0050660">
    <property type="term" value="F:flavin adenine dinucleotide binding"/>
    <property type="evidence" value="ECO:0007669"/>
    <property type="project" value="TreeGrafter"/>
</dbReference>